<keyword evidence="2" id="KW-1185">Reference proteome</keyword>
<dbReference type="NCBIfam" id="NF047843">
    <property type="entry name" value="MST_Rv0443"/>
    <property type="match status" value="1"/>
</dbReference>
<comment type="caution">
    <text evidence="1">The sequence shown here is derived from an EMBL/GenBank/DDBJ whole genome shotgun (WGS) entry which is preliminary data.</text>
</comment>
<reference evidence="1 2" key="1">
    <citation type="submission" date="2019-07" db="EMBL/GenBank/DDBJ databases">
        <authorList>
            <person name="Zhao L.H."/>
        </authorList>
    </citation>
    <scope>NUCLEOTIDE SEQUENCE [LARGE SCALE GENOMIC DNA]</scope>
    <source>
        <strain evidence="1 2">Co35</strain>
    </source>
</reference>
<dbReference type="OrthoDB" id="2363925at2"/>
<name>A0A554SFR5_9ACTN</name>
<organism evidence="1 2">
    <name type="scientific">Aeromicrobium piscarium</name>
    <dbReference type="NCBI Taxonomy" id="2590901"/>
    <lineage>
        <taxon>Bacteria</taxon>
        <taxon>Bacillati</taxon>
        <taxon>Actinomycetota</taxon>
        <taxon>Actinomycetes</taxon>
        <taxon>Propionibacteriales</taxon>
        <taxon>Nocardioidaceae</taxon>
        <taxon>Aeromicrobium</taxon>
    </lineage>
</organism>
<dbReference type="AlphaFoldDB" id="A0A554SFR5"/>
<evidence type="ECO:0000313" key="2">
    <source>
        <dbReference type="Proteomes" id="UP000316988"/>
    </source>
</evidence>
<dbReference type="Proteomes" id="UP000316988">
    <property type="component" value="Unassembled WGS sequence"/>
</dbReference>
<dbReference type="InterPro" id="IPR034660">
    <property type="entry name" value="DinB/YfiT-like"/>
</dbReference>
<dbReference type="Gene3D" id="1.20.120.450">
    <property type="entry name" value="dinb family like domain"/>
    <property type="match status" value="1"/>
</dbReference>
<gene>
    <name evidence="1" type="ORF">FNM00_05685</name>
</gene>
<dbReference type="InterPro" id="IPR007061">
    <property type="entry name" value="MST-like"/>
</dbReference>
<dbReference type="RefSeq" id="WP_143912308.1">
    <property type="nucleotide sequence ID" value="NZ_VLNT01000003.1"/>
</dbReference>
<dbReference type="Pfam" id="PF04978">
    <property type="entry name" value="MST"/>
    <property type="match status" value="1"/>
</dbReference>
<accession>A0A554SFR5</accession>
<evidence type="ECO:0000313" key="1">
    <source>
        <dbReference type="EMBL" id="TSD65197.1"/>
    </source>
</evidence>
<dbReference type="SUPFAM" id="SSF109854">
    <property type="entry name" value="DinB/YfiT-like putative metalloenzymes"/>
    <property type="match status" value="1"/>
</dbReference>
<sequence length="171" mass="18538">MVTTAALLDDAFTRIESAAAAALGNLSRDELAERPGGNNSIAWLVWHLARVQDDHIADACGGAQAWVAEGWHERFDLPVPVEDTGYGYTSEQVDSVVASADLLAGYLRAVTERTRRYVATLRDEDLDRIVDERWDPPVSLAVRLVSVIADGLQHAGQAAYVRGIVTSRGGH</sequence>
<proteinExistence type="predicted"/>
<protein>
    <submittedName>
        <fullName evidence="1">DinB family protein</fullName>
    </submittedName>
</protein>
<dbReference type="EMBL" id="VLNT01000003">
    <property type="protein sequence ID" value="TSD65197.1"/>
    <property type="molecule type" value="Genomic_DNA"/>
</dbReference>